<dbReference type="PANTHER" id="PTHR47872:SF3">
    <property type="entry name" value="NUCLEAR RNA EXPORT FACTOR SDE5 ISOFORM X1"/>
    <property type="match status" value="1"/>
</dbReference>
<keyword evidence="2" id="KW-1185">Reference proteome</keyword>
<accession>A0ABR0PGT8</accession>
<evidence type="ECO:0000313" key="2">
    <source>
        <dbReference type="Proteomes" id="UP001358586"/>
    </source>
</evidence>
<protein>
    <submittedName>
        <fullName evidence="1">Uncharacterized protein</fullName>
    </submittedName>
</protein>
<dbReference type="EMBL" id="JARKNE010000007">
    <property type="protein sequence ID" value="KAK5820362.1"/>
    <property type="molecule type" value="Genomic_DNA"/>
</dbReference>
<proteinExistence type="predicted"/>
<dbReference type="PANTHER" id="PTHR47872">
    <property type="entry name" value="NUCLEAR RNA EXPORT FACTOR SDE5-RELATED"/>
    <property type="match status" value="1"/>
</dbReference>
<dbReference type="Proteomes" id="UP001358586">
    <property type="component" value="Chromosome 7"/>
</dbReference>
<evidence type="ECO:0000313" key="1">
    <source>
        <dbReference type="EMBL" id="KAK5820362.1"/>
    </source>
</evidence>
<comment type="caution">
    <text evidence="1">The sequence shown here is derived from an EMBL/GenBank/DDBJ whole genome shotgun (WGS) entry which is preliminary data.</text>
</comment>
<reference evidence="1 2" key="1">
    <citation type="submission" date="2023-03" db="EMBL/GenBank/DDBJ databases">
        <title>WGS of Gossypium arboreum.</title>
        <authorList>
            <person name="Yu D."/>
        </authorList>
    </citation>
    <scope>NUCLEOTIDE SEQUENCE [LARGE SCALE GENOMIC DNA]</scope>
    <source>
        <tissue evidence="1">Leaf</tissue>
    </source>
</reference>
<organism evidence="1 2">
    <name type="scientific">Gossypium arboreum</name>
    <name type="common">Tree cotton</name>
    <name type="synonym">Gossypium nanking</name>
    <dbReference type="NCBI Taxonomy" id="29729"/>
    <lineage>
        <taxon>Eukaryota</taxon>
        <taxon>Viridiplantae</taxon>
        <taxon>Streptophyta</taxon>
        <taxon>Embryophyta</taxon>
        <taxon>Tracheophyta</taxon>
        <taxon>Spermatophyta</taxon>
        <taxon>Magnoliopsida</taxon>
        <taxon>eudicotyledons</taxon>
        <taxon>Gunneridae</taxon>
        <taxon>Pentapetalae</taxon>
        <taxon>rosids</taxon>
        <taxon>malvids</taxon>
        <taxon>Malvales</taxon>
        <taxon>Malvaceae</taxon>
        <taxon>Malvoideae</taxon>
        <taxon>Gossypium</taxon>
    </lineage>
</organism>
<name>A0ABR0PGT8_GOSAR</name>
<sequence length="84" mass="9964">MLGEEFQLESDAIQEVLNRCGCNMQKFTLFRCLLAYEDEEEEKDSFQFFQRAVKEYRATMKEYYKAVVDVFAKGDQDQANKILE</sequence>
<gene>
    <name evidence="1" type="ORF">PVK06_025409</name>
</gene>